<gene>
    <name evidence="1" type="ORF">LEP1GSC188_0415</name>
</gene>
<sequence length="205" mass="23583">MRERIIKIILLFLTIAIVSCKVTVRDLQDINSSQASQLVSQVAVKLENPEELKKHLLGTWVFELTLNGEKVISTGFFGGLEPEKEYAANVPSGSYDLKVNLLGDYVRPFRGRVWSTLEKGDYFRKKEFIRQVDLQPNKKYIVIIKKSNEIETDTLYTIMAFWQIFFYPVGYWPIKGMVVELDVKEVPVLSNAESTSKVENRTVKK</sequence>
<comment type="caution">
    <text evidence="1">The sequence shown here is derived from an EMBL/GenBank/DDBJ whole genome shotgun (WGS) entry which is preliminary data.</text>
</comment>
<protein>
    <submittedName>
        <fullName evidence="1">Putative lipoprotein</fullName>
    </submittedName>
</protein>
<organism evidence="1 2">
    <name type="scientific">Leptospira weilii serovar Topaz str. LT2116</name>
    <dbReference type="NCBI Taxonomy" id="1088540"/>
    <lineage>
        <taxon>Bacteria</taxon>
        <taxon>Pseudomonadati</taxon>
        <taxon>Spirochaetota</taxon>
        <taxon>Spirochaetia</taxon>
        <taxon>Leptospirales</taxon>
        <taxon>Leptospiraceae</taxon>
        <taxon>Leptospira</taxon>
    </lineage>
</organism>
<name>M3FHI3_9LEPT</name>
<evidence type="ECO:0000313" key="2">
    <source>
        <dbReference type="Proteomes" id="UP000011770"/>
    </source>
</evidence>
<evidence type="ECO:0000313" key="1">
    <source>
        <dbReference type="EMBL" id="EMF79917.1"/>
    </source>
</evidence>
<keyword evidence="1" id="KW-0449">Lipoprotein</keyword>
<reference evidence="1 2" key="1">
    <citation type="submission" date="2013-01" db="EMBL/GenBank/DDBJ databases">
        <authorList>
            <person name="Harkins D.M."/>
            <person name="Durkin A.S."/>
            <person name="Brinkac L.M."/>
            <person name="Haft D.H."/>
            <person name="Selengut J.D."/>
            <person name="Sanka R."/>
            <person name="DePew J."/>
            <person name="Purushe J."/>
            <person name="Tulsiani S.M."/>
            <person name="Graham G.C."/>
            <person name="Burns M.-A."/>
            <person name="Dohnt M.F."/>
            <person name="Smythe L.D."/>
            <person name="McKay D.B."/>
            <person name="Craig S.B."/>
            <person name="Vinetz J.M."/>
            <person name="Sutton G.G."/>
            <person name="Nierman W.C."/>
            <person name="Fouts D.E."/>
        </authorList>
    </citation>
    <scope>NUCLEOTIDE SEQUENCE [LARGE SCALE GENOMIC DNA]</scope>
    <source>
        <strain evidence="1 2">LT2116</strain>
    </source>
</reference>
<dbReference type="AlphaFoldDB" id="M3FHI3"/>
<proteinExistence type="predicted"/>
<accession>M3FHI3</accession>
<dbReference type="PROSITE" id="PS51257">
    <property type="entry name" value="PROKAR_LIPOPROTEIN"/>
    <property type="match status" value="1"/>
</dbReference>
<dbReference type="Proteomes" id="UP000011770">
    <property type="component" value="Unassembled WGS sequence"/>
</dbReference>
<dbReference type="EMBL" id="AHOR02000069">
    <property type="protein sequence ID" value="EMF79917.1"/>
    <property type="molecule type" value="Genomic_DNA"/>
</dbReference>